<dbReference type="Gene3D" id="1.10.1760.20">
    <property type="match status" value="1"/>
</dbReference>
<keyword evidence="1" id="KW-0812">Transmembrane</keyword>
<evidence type="ECO:0000313" key="2">
    <source>
        <dbReference type="EMBL" id="CAB4708019.1"/>
    </source>
</evidence>
<reference evidence="2" key="1">
    <citation type="submission" date="2020-05" db="EMBL/GenBank/DDBJ databases">
        <authorList>
            <person name="Chiriac C."/>
            <person name="Salcher M."/>
            <person name="Ghai R."/>
            <person name="Kavagutti S V."/>
        </authorList>
    </citation>
    <scope>NUCLEOTIDE SEQUENCE</scope>
</reference>
<dbReference type="AlphaFoldDB" id="A0A6J6QAJ2"/>
<dbReference type="InterPro" id="IPR017196">
    <property type="entry name" value="ECF_substrate-spec_UCP037395"/>
</dbReference>
<proteinExistence type="predicted"/>
<sequence length="276" mass="28593">MSQSQALRLGSRSITTIVATSLVGIIAFGWPLFAAPTSSVAAHATDAPWLFAIVVPLMLAVVVSSFTDGGMDAKAIALLGVLAAVVSVLRPLGGGTVGIEPIWVVLVLGGRALGPGFGFALGAVSLFASALLTGGVGPWLPFQMLGAAWVGLGAGLLPRASGRMEILLLAGYGAVASFAYGLLLNLWLWPFTFNLPAEVAYAPGAPIAENLVAWFKFTVVTSLGYDIPRAVLTVTLILIAGAPILNALRRVSRRAVFEPRPTFTPADPHHLSNSAQ</sequence>
<evidence type="ECO:0000256" key="1">
    <source>
        <dbReference type="SAM" id="Phobius"/>
    </source>
</evidence>
<dbReference type="PIRSF" id="PIRSF037395">
    <property type="entry name" value="UCP037395_ABCper"/>
    <property type="match status" value="1"/>
</dbReference>
<feature type="transmembrane region" description="Helical" evidence="1">
    <location>
        <begin position="227"/>
        <end position="248"/>
    </location>
</feature>
<accession>A0A6J6QAJ2</accession>
<protein>
    <submittedName>
        <fullName evidence="2">Unannotated protein</fullName>
    </submittedName>
</protein>
<organism evidence="2">
    <name type="scientific">freshwater metagenome</name>
    <dbReference type="NCBI Taxonomy" id="449393"/>
    <lineage>
        <taxon>unclassified sequences</taxon>
        <taxon>metagenomes</taxon>
        <taxon>ecological metagenomes</taxon>
    </lineage>
</organism>
<feature type="transmembrane region" description="Helical" evidence="1">
    <location>
        <begin position="14"/>
        <end position="35"/>
    </location>
</feature>
<feature type="transmembrane region" description="Helical" evidence="1">
    <location>
        <begin position="47"/>
        <end position="67"/>
    </location>
</feature>
<dbReference type="EMBL" id="CAEZXZ010000121">
    <property type="protein sequence ID" value="CAB4708019.1"/>
    <property type="molecule type" value="Genomic_DNA"/>
</dbReference>
<keyword evidence="1" id="KW-1133">Transmembrane helix</keyword>
<gene>
    <name evidence="2" type="ORF">UFOPK2625_00849</name>
</gene>
<feature type="transmembrane region" description="Helical" evidence="1">
    <location>
        <begin position="73"/>
        <end position="90"/>
    </location>
</feature>
<keyword evidence="1" id="KW-0472">Membrane</keyword>
<name>A0A6J6QAJ2_9ZZZZ</name>
<feature type="transmembrane region" description="Helical" evidence="1">
    <location>
        <begin position="169"/>
        <end position="189"/>
    </location>
</feature>